<dbReference type="EMBL" id="JAHRIO010020664">
    <property type="protein sequence ID" value="MEQ2164864.1"/>
    <property type="molecule type" value="Genomic_DNA"/>
</dbReference>
<proteinExistence type="predicted"/>
<gene>
    <name evidence="1" type="ORF">GOODEAATRI_011111</name>
</gene>
<name>A0ABV0N1V4_9TELE</name>
<evidence type="ECO:0000313" key="2">
    <source>
        <dbReference type="Proteomes" id="UP001476798"/>
    </source>
</evidence>
<dbReference type="InterPro" id="IPR030791">
    <property type="entry name" value="Rotatin"/>
</dbReference>
<comment type="caution">
    <text evidence="1">The sequence shown here is derived from an EMBL/GenBank/DDBJ whole genome shotgun (WGS) entry which is preliminary data.</text>
</comment>
<organism evidence="1 2">
    <name type="scientific">Goodea atripinnis</name>
    <dbReference type="NCBI Taxonomy" id="208336"/>
    <lineage>
        <taxon>Eukaryota</taxon>
        <taxon>Metazoa</taxon>
        <taxon>Chordata</taxon>
        <taxon>Craniata</taxon>
        <taxon>Vertebrata</taxon>
        <taxon>Euteleostomi</taxon>
        <taxon>Actinopterygii</taxon>
        <taxon>Neopterygii</taxon>
        <taxon>Teleostei</taxon>
        <taxon>Neoteleostei</taxon>
        <taxon>Acanthomorphata</taxon>
        <taxon>Ovalentaria</taxon>
        <taxon>Atherinomorphae</taxon>
        <taxon>Cyprinodontiformes</taxon>
        <taxon>Goodeidae</taxon>
        <taxon>Goodea</taxon>
    </lineage>
</organism>
<reference evidence="1 2" key="1">
    <citation type="submission" date="2021-06" db="EMBL/GenBank/DDBJ databases">
        <authorList>
            <person name="Palmer J.M."/>
        </authorList>
    </citation>
    <scope>NUCLEOTIDE SEQUENCE [LARGE SCALE GENOMIC DNA]</scope>
    <source>
        <strain evidence="1 2">GA_2019</strain>
        <tissue evidence="1">Muscle</tissue>
    </source>
</reference>
<protein>
    <submittedName>
        <fullName evidence="1">Uncharacterized protein</fullName>
    </submittedName>
</protein>
<dbReference type="PANTHER" id="PTHR31691:SF1">
    <property type="entry name" value="ROTATIN"/>
    <property type="match status" value="1"/>
</dbReference>
<evidence type="ECO:0000313" key="1">
    <source>
        <dbReference type="EMBL" id="MEQ2164864.1"/>
    </source>
</evidence>
<accession>A0ABV0N1V4</accession>
<dbReference type="PANTHER" id="PTHR31691">
    <property type="entry name" value="ROTATIN"/>
    <property type="match status" value="1"/>
</dbReference>
<sequence length="151" mass="15864">MEWCLGVVADSRATQGANNSPVHNLSFSLLTNLAVSRDCRCILQKSNFLQAFLLAPVPKVAGAKAAPAGGGGGNPLSLWLRLLVSLSSTGDGQQSILKVSGVLELLADLAPQRKHALLTLHNLCFCPANKSHVMANGTELGMGLDFIFINA</sequence>
<dbReference type="Proteomes" id="UP001476798">
    <property type="component" value="Unassembled WGS sequence"/>
</dbReference>
<keyword evidence="2" id="KW-1185">Reference proteome</keyword>